<gene>
    <name evidence="7" type="ORF">PVAP13_9NG438114</name>
</gene>
<dbReference type="EMBL" id="CM029054">
    <property type="protein sequence ID" value="KAG2538882.1"/>
    <property type="molecule type" value="Genomic_DNA"/>
</dbReference>
<dbReference type="AlphaFoldDB" id="A0A8T0MRW7"/>
<proteinExistence type="inferred from homology"/>
<feature type="transmembrane region" description="Helical" evidence="6">
    <location>
        <begin position="180"/>
        <end position="199"/>
    </location>
</feature>
<dbReference type="InterPro" id="IPR000109">
    <property type="entry name" value="POT_fam"/>
</dbReference>
<dbReference type="PANTHER" id="PTHR11654">
    <property type="entry name" value="OLIGOPEPTIDE TRANSPORTER-RELATED"/>
    <property type="match status" value="1"/>
</dbReference>
<dbReference type="Proteomes" id="UP000823388">
    <property type="component" value="Chromosome 9N"/>
</dbReference>
<keyword evidence="4 6" id="KW-1133">Transmembrane helix</keyword>
<name>A0A8T0MRW7_PANVG</name>
<comment type="subcellular location">
    <subcellularLocation>
        <location evidence="1">Membrane</location>
        <topology evidence="1">Multi-pass membrane protein</topology>
    </subcellularLocation>
</comment>
<sequence>MWPCVPTFGAGQFNDTDATEKVQKELYYNWYFFVVNGGFFIASTFLVWVQDNCGWGWGFGIPTLFSATGIAGFLACMKFYRYQKSGGSAITRICQVVVAATRKINVDVPDDSSLLYEMPGKESAIVGSRKLMHTDGLRFFDRAATITASDETSSNIPSPWKLCAVTQVEELKILARMLPVLLAGIIFNTAADGFLPLFIEQGHDGLSISPATLTTFNCLCILIFAPSYNKFLVPVLSRITGMKRGLSELQRIGVSMVFAMLSLGCSSTS</sequence>
<evidence type="ECO:0000313" key="7">
    <source>
        <dbReference type="EMBL" id="KAG2538882.1"/>
    </source>
</evidence>
<organism evidence="7 8">
    <name type="scientific">Panicum virgatum</name>
    <name type="common">Blackwell switchgrass</name>
    <dbReference type="NCBI Taxonomy" id="38727"/>
    <lineage>
        <taxon>Eukaryota</taxon>
        <taxon>Viridiplantae</taxon>
        <taxon>Streptophyta</taxon>
        <taxon>Embryophyta</taxon>
        <taxon>Tracheophyta</taxon>
        <taxon>Spermatophyta</taxon>
        <taxon>Magnoliopsida</taxon>
        <taxon>Liliopsida</taxon>
        <taxon>Poales</taxon>
        <taxon>Poaceae</taxon>
        <taxon>PACMAD clade</taxon>
        <taxon>Panicoideae</taxon>
        <taxon>Panicodae</taxon>
        <taxon>Paniceae</taxon>
        <taxon>Panicinae</taxon>
        <taxon>Panicum</taxon>
        <taxon>Panicum sect. Hiantes</taxon>
    </lineage>
</organism>
<dbReference type="InterPro" id="IPR036259">
    <property type="entry name" value="MFS_trans_sf"/>
</dbReference>
<feature type="transmembrane region" description="Helical" evidence="6">
    <location>
        <begin position="55"/>
        <end position="76"/>
    </location>
</feature>
<evidence type="ECO:0000256" key="3">
    <source>
        <dbReference type="ARBA" id="ARBA00022692"/>
    </source>
</evidence>
<protein>
    <submittedName>
        <fullName evidence="7">Uncharacterized protein</fullName>
    </submittedName>
</protein>
<evidence type="ECO:0000313" key="8">
    <source>
        <dbReference type="Proteomes" id="UP000823388"/>
    </source>
</evidence>
<keyword evidence="8" id="KW-1185">Reference proteome</keyword>
<accession>A0A8T0MRW7</accession>
<feature type="transmembrane region" description="Helical" evidence="6">
    <location>
        <begin position="30"/>
        <end position="49"/>
    </location>
</feature>
<dbReference type="SUPFAM" id="SSF103473">
    <property type="entry name" value="MFS general substrate transporter"/>
    <property type="match status" value="1"/>
</dbReference>
<dbReference type="Pfam" id="PF00854">
    <property type="entry name" value="PTR2"/>
    <property type="match status" value="1"/>
</dbReference>
<evidence type="ECO:0000256" key="1">
    <source>
        <dbReference type="ARBA" id="ARBA00004141"/>
    </source>
</evidence>
<evidence type="ECO:0000256" key="5">
    <source>
        <dbReference type="ARBA" id="ARBA00023136"/>
    </source>
</evidence>
<reference evidence="7" key="1">
    <citation type="submission" date="2020-05" db="EMBL/GenBank/DDBJ databases">
        <title>WGS assembly of Panicum virgatum.</title>
        <authorList>
            <person name="Lovell J.T."/>
            <person name="Jenkins J."/>
            <person name="Shu S."/>
            <person name="Juenger T.E."/>
            <person name="Schmutz J."/>
        </authorList>
    </citation>
    <scope>NUCLEOTIDE SEQUENCE</scope>
    <source>
        <strain evidence="7">AP13</strain>
    </source>
</reference>
<comment type="similarity">
    <text evidence="2">Belongs to the major facilitator superfamily. Proton-dependent oligopeptide transporter (POT/PTR) (TC 2.A.17) family.</text>
</comment>
<dbReference type="GO" id="GO:0016020">
    <property type="term" value="C:membrane"/>
    <property type="evidence" value="ECO:0007669"/>
    <property type="project" value="UniProtKB-SubCell"/>
</dbReference>
<evidence type="ECO:0000256" key="6">
    <source>
        <dbReference type="SAM" id="Phobius"/>
    </source>
</evidence>
<dbReference type="GO" id="GO:0022857">
    <property type="term" value="F:transmembrane transporter activity"/>
    <property type="evidence" value="ECO:0007669"/>
    <property type="project" value="InterPro"/>
</dbReference>
<feature type="transmembrane region" description="Helical" evidence="6">
    <location>
        <begin position="205"/>
        <end position="225"/>
    </location>
</feature>
<evidence type="ECO:0000256" key="4">
    <source>
        <dbReference type="ARBA" id="ARBA00022989"/>
    </source>
</evidence>
<dbReference type="Gene3D" id="1.20.1250.20">
    <property type="entry name" value="MFS general substrate transporter like domains"/>
    <property type="match status" value="1"/>
</dbReference>
<keyword evidence="5 6" id="KW-0472">Membrane</keyword>
<evidence type="ECO:0000256" key="2">
    <source>
        <dbReference type="ARBA" id="ARBA00005982"/>
    </source>
</evidence>
<comment type="caution">
    <text evidence="7">The sequence shown here is derived from an EMBL/GenBank/DDBJ whole genome shotgun (WGS) entry which is preliminary data.</text>
</comment>
<keyword evidence="3 6" id="KW-0812">Transmembrane</keyword>